<dbReference type="AlphaFoldDB" id="A0A8J3CLM0"/>
<dbReference type="InterPro" id="IPR028939">
    <property type="entry name" value="P5C_Rdtase_cat_N"/>
</dbReference>
<dbReference type="GO" id="GO:0016491">
    <property type="term" value="F:oxidoreductase activity"/>
    <property type="evidence" value="ECO:0007669"/>
    <property type="project" value="UniProtKB-KW"/>
</dbReference>
<sequence length="211" mass="22629">MNITFIGYGNVGAPLADHLQKLGHNVTLAARDTQSDAVQKVQARNAQIKAAPIEQAVREADIVFLATPYSANADIMAPLADALAGKIIVDCTNPVGAGLSHGLNSAQSGSEALQALAPRAKVVKAFTIYGFENFENNAYPAYNVKPVMMYCGDDAEAKQTVGGLIEQLGWQPLDVGGLVQALHLEHMTLLWVRMVRMNGANPNMVWAMITR</sequence>
<gene>
    <name evidence="3" type="ORF">GCM10009007_03680</name>
</gene>
<dbReference type="InterPro" id="IPR051267">
    <property type="entry name" value="STEAP_metalloreductase"/>
</dbReference>
<accession>A0A8J3CLM0</accession>
<evidence type="ECO:0000259" key="2">
    <source>
        <dbReference type="Pfam" id="PF03807"/>
    </source>
</evidence>
<dbReference type="InterPro" id="IPR036291">
    <property type="entry name" value="NAD(P)-bd_dom_sf"/>
</dbReference>
<dbReference type="SUPFAM" id="SSF51735">
    <property type="entry name" value="NAD(P)-binding Rossmann-fold domains"/>
    <property type="match status" value="1"/>
</dbReference>
<evidence type="ECO:0000313" key="4">
    <source>
        <dbReference type="Proteomes" id="UP000614287"/>
    </source>
</evidence>
<reference evidence="3" key="1">
    <citation type="journal article" date="2014" name="Int. J. Syst. Evol. Microbiol.">
        <title>Complete genome sequence of Corynebacterium casei LMG S-19264T (=DSM 44701T), isolated from a smear-ripened cheese.</title>
        <authorList>
            <consortium name="US DOE Joint Genome Institute (JGI-PGF)"/>
            <person name="Walter F."/>
            <person name="Albersmeier A."/>
            <person name="Kalinowski J."/>
            <person name="Ruckert C."/>
        </authorList>
    </citation>
    <scope>NUCLEOTIDE SEQUENCE</scope>
    <source>
        <strain evidence="3">KCTC 32501</strain>
    </source>
</reference>
<keyword evidence="1" id="KW-0560">Oxidoreductase</keyword>
<proteinExistence type="predicted"/>
<dbReference type="PANTHER" id="PTHR14239">
    <property type="entry name" value="DUDULIN-RELATED"/>
    <property type="match status" value="1"/>
</dbReference>
<reference evidence="3" key="2">
    <citation type="submission" date="2020-09" db="EMBL/GenBank/DDBJ databases">
        <authorList>
            <person name="Sun Q."/>
            <person name="Kim S."/>
        </authorList>
    </citation>
    <scope>NUCLEOTIDE SEQUENCE</scope>
    <source>
        <strain evidence="3">KCTC 32501</strain>
    </source>
</reference>
<dbReference type="EMBL" id="BMZG01000002">
    <property type="protein sequence ID" value="GHA66453.1"/>
    <property type="molecule type" value="Genomic_DNA"/>
</dbReference>
<dbReference type="Pfam" id="PF03807">
    <property type="entry name" value="F420_oxidored"/>
    <property type="match status" value="1"/>
</dbReference>
<name>A0A8J3CLM0_9BURK</name>
<dbReference type="Proteomes" id="UP000614287">
    <property type="component" value="Unassembled WGS sequence"/>
</dbReference>
<comment type="caution">
    <text evidence="3">The sequence shown here is derived from an EMBL/GenBank/DDBJ whole genome shotgun (WGS) entry which is preliminary data.</text>
</comment>
<keyword evidence="4" id="KW-1185">Reference proteome</keyword>
<evidence type="ECO:0000256" key="1">
    <source>
        <dbReference type="ARBA" id="ARBA00023002"/>
    </source>
</evidence>
<dbReference type="PANTHER" id="PTHR14239:SF10">
    <property type="entry name" value="REDUCTASE"/>
    <property type="match status" value="1"/>
</dbReference>
<protein>
    <submittedName>
        <fullName evidence="3">NADP oxidoreductase</fullName>
    </submittedName>
</protein>
<dbReference type="RefSeq" id="WP_189490779.1">
    <property type="nucleotide sequence ID" value="NZ_BMZG01000002.1"/>
</dbReference>
<dbReference type="Gene3D" id="3.40.50.720">
    <property type="entry name" value="NAD(P)-binding Rossmann-like Domain"/>
    <property type="match status" value="1"/>
</dbReference>
<organism evidence="3 4">
    <name type="scientific">Formosimonas limnophila</name>
    <dbReference type="NCBI Taxonomy" id="1384487"/>
    <lineage>
        <taxon>Bacteria</taxon>
        <taxon>Pseudomonadati</taxon>
        <taxon>Pseudomonadota</taxon>
        <taxon>Betaproteobacteria</taxon>
        <taxon>Burkholderiales</taxon>
        <taxon>Burkholderiaceae</taxon>
        <taxon>Formosimonas</taxon>
    </lineage>
</organism>
<feature type="domain" description="Pyrroline-5-carboxylate reductase catalytic N-terminal" evidence="2">
    <location>
        <begin position="3"/>
        <end position="94"/>
    </location>
</feature>
<evidence type="ECO:0000313" key="3">
    <source>
        <dbReference type="EMBL" id="GHA66453.1"/>
    </source>
</evidence>